<evidence type="ECO:0000256" key="1">
    <source>
        <dbReference type="SAM" id="MobiDB-lite"/>
    </source>
</evidence>
<reference evidence="2 3" key="1">
    <citation type="submission" date="2024-08" db="EMBL/GenBank/DDBJ databases">
        <authorList>
            <person name="Cucini C."/>
            <person name="Frati F."/>
        </authorList>
    </citation>
    <scope>NUCLEOTIDE SEQUENCE [LARGE SCALE GENOMIC DNA]</scope>
</reference>
<accession>A0ABP1RYT9</accession>
<evidence type="ECO:0000313" key="3">
    <source>
        <dbReference type="Proteomes" id="UP001642540"/>
    </source>
</evidence>
<protein>
    <submittedName>
        <fullName evidence="2">Uncharacterized protein</fullName>
    </submittedName>
</protein>
<proteinExistence type="predicted"/>
<name>A0ABP1RYT9_9HEXA</name>
<gene>
    <name evidence="2" type="ORF">ODALV1_LOCUS27596</name>
</gene>
<feature type="region of interest" description="Disordered" evidence="1">
    <location>
        <begin position="144"/>
        <end position="217"/>
    </location>
</feature>
<dbReference type="Proteomes" id="UP001642540">
    <property type="component" value="Unassembled WGS sequence"/>
</dbReference>
<dbReference type="EMBL" id="CAXLJM020000124">
    <property type="protein sequence ID" value="CAL8138918.1"/>
    <property type="molecule type" value="Genomic_DNA"/>
</dbReference>
<evidence type="ECO:0000313" key="2">
    <source>
        <dbReference type="EMBL" id="CAL8138918.1"/>
    </source>
</evidence>
<keyword evidence="3" id="KW-1185">Reference proteome</keyword>
<sequence length="217" mass="25463">MEVIYQLNDDVRDTVRAYNLILEQEEYMKRLTRKVNKLYGVGNEAPTWKKNVRKDKKGQGKKTLKKIGKLLVKLEAMQVARQKFGMKLENFKVYALYHAYLFVCYGDMLHNLQSEFSVWAEKMDSECKLMKGTLDGATKMAQLLTESKPSKQEEGEDKDEHEEMEEEMEQNEEGEEEMEQDEEGEEEMEDEEDDEEDDSSQFSSESEEDDKEEDSDD</sequence>
<feature type="compositionally biased region" description="Acidic residues" evidence="1">
    <location>
        <begin position="154"/>
        <end position="217"/>
    </location>
</feature>
<comment type="caution">
    <text evidence="2">The sequence shown here is derived from an EMBL/GenBank/DDBJ whole genome shotgun (WGS) entry which is preliminary data.</text>
</comment>
<organism evidence="2 3">
    <name type="scientific">Orchesella dallaii</name>
    <dbReference type="NCBI Taxonomy" id="48710"/>
    <lineage>
        <taxon>Eukaryota</taxon>
        <taxon>Metazoa</taxon>
        <taxon>Ecdysozoa</taxon>
        <taxon>Arthropoda</taxon>
        <taxon>Hexapoda</taxon>
        <taxon>Collembola</taxon>
        <taxon>Entomobryomorpha</taxon>
        <taxon>Entomobryoidea</taxon>
        <taxon>Orchesellidae</taxon>
        <taxon>Orchesellinae</taxon>
        <taxon>Orchesella</taxon>
    </lineage>
</organism>